<dbReference type="AlphaFoldDB" id="A0A2M7WYS3"/>
<protein>
    <submittedName>
        <fullName evidence="1">Uncharacterized protein</fullName>
    </submittedName>
</protein>
<evidence type="ECO:0000313" key="1">
    <source>
        <dbReference type="EMBL" id="PJA38128.1"/>
    </source>
</evidence>
<sequence>MILGTHDWALAQGVGPHSPNRFCASNHGCTIHGPEGLFIEAGMAPPFPTKLFIFSFSHSAFLGAREGHTTLRGSHAFAASPLVNKMPVSRTYLLLTFPSPAWEK</sequence>
<dbReference type="EMBL" id="PFXB01000035">
    <property type="protein sequence ID" value="PJA38128.1"/>
    <property type="molecule type" value="Genomic_DNA"/>
</dbReference>
<organism evidence="1 2">
    <name type="scientific">candidate division WWE3 bacterium CG_4_9_14_3_um_filter_43_9</name>
    <dbReference type="NCBI Taxonomy" id="1975082"/>
    <lineage>
        <taxon>Bacteria</taxon>
        <taxon>Katanobacteria</taxon>
    </lineage>
</organism>
<proteinExistence type="predicted"/>
<reference evidence="2" key="1">
    <citation type="submission" date="2017-09" db="EMBL/GenBank/DDBJ databases">
        <title>Depth-based differentiation of microbial function through sediment-hosted aquifers and enrichment of novel symbionts in the deep terrestrial subsurface.</title>
        <authorList>
            <person name="Probst A.J."/>
            <person name="Ladd B."/>
            <person name="Jarett J.K."/>
            <person name="Geller-Mcgrath D.E."/>
            <person name="Sieber C.M.K."/>
            <person name="Emerson J.B."/>
            <person name="Anantharaman K."/>
            <person name="Thomas B.C."/>
            <person name="Malmstrom R."/>
            <person name="Stieglmeier M."/>
            <person name="Klingl A."/>
            <person name="Woyke T."/>
            <person name="Ryan C.M."/>
            <person name="Banfield J.F."/>
        </authorList>
    </citation>
    <scope>NUCLEOTIDE SEQUENCE [LARGE SCALE GENOMIC DNA]</scope>
</reference>
<dbReference type="Proteomes" id="UP000230538">
    <property type="component" value="Unassembled WGS sequence"/>
</dbReference>
<accession>A0A2M7WYS3</accession>
<gene>
    <name evidence="1" type="ORF">CO181_01090</name>
</gene>
<name>A0A2M7WYS3_UNCKA</name>
<comment type="caution">
    <text evidence="1">The sequence shown here is derived from an EMBL/GenBank/DDBJ whole genome shotgun (WGS) entry which is preliminary data.</text>
</comment>
<evidence type="ECO:0000313" key="2">
    <source>
        <dbReference type="Proteomes" id="UP000230538"/>
    </source>
</evidence>